<accession>A0AAV9RCH0</accession>
<name>A0AAV9RCH0_9TELE</name>
<sequence length="75" mass="8723">MLTSLESSSPGFMLLRPSALAQSPQFWILPQPKYSKLRRNLIWFNLQLTPQYQFLQTIPPCQPLFIKTADQQESL</sequence>
<gene>
    <name evidence="1" type="ORF">CRENBAI_021862</name>
</gene>
<evidence type="ECO:0000313" key="1">
    <source>
        <dbReference type="EMBL" id="KAK5606390.1"/>
    </source>
</evidence>
<keyword evidence="2" id="KW-1185">Reference proteome</keyword>
<comment type="caution">
    <text evidence="1">The sequence shown here is derived from an EMBL/GenBank/DDBJ whole genome shotgun (WGS) entry which is preliminary data.</text>
</comment>
<dbReference type="AlphaFoldDB" id="A0AAV9RCH0"/>
<organism evidence="1 2">
    <name type="scientific">Crenichthys baileyi</name>
    <name type="common">White River springfish</name>
    <dbReference type="NCBI Taxonomy" id="28760"/>
    <lineage>
        <taxon>Eukaryota</taxon>
        <taxon>Metazoa</taxon>
        <taxon>Chordata</taxon>
        <taxon>Craniata</taxon>
        <taxon>Vertebrata</taxon>
        <taxon>Euteleostomi</taxon>
        <taxon>Actinopterygii</taxon>
        <taxon>Neopterygii</taxon>
        <taxon>Teleostei</taxon>
        <taxon>Neoteleostei</taxon>
        <taxon>Acanthomorphata</taxon>
        <taxon>Ovalentaria</taxon>
        <taxon>Atherinomorphae</taxon>
        <taxon>Cyprinodontiformes</taxon>
        <taxon>Goodeidae</taxon>
        <taxon>Crenichthys</taxon>
    </lineage>
</organism>
<dbReference type="EMBL" id="JAHHUM010002078">
    <property type="protein sequence ID" value="KAK5606390.1"/>
    <property type="molecule type" value="Genomic_DNA"/>
</dbReference>
<proteinExistence type="predicted"/>
<evidence type="ECO:0000313" key="2">
    <source>
        <dbReference type="Proteomes" id="UP001311232"/>
    </source>
</evidence>
<protein>
    <submittedName>
        <fullName evidence="1">Uncharacterized protein</fullName>
    </submittedName>
</protein>
<dbReference type="Proteomes" id="UP001311232">
    <property type="component" value="Unassembled WGS sequence"/>
</dbReference>
<reference evidence="1 2" key="1">
    <citation type="submission" date="2021-06" db="EMBL/GenBank/DDBJ databases">
        <authorList>
            <person name="Palmer J.M."/>
        </authorList>
    </citation>
    <scope>NUCLEOTIDE SEQUENCE [LARGE SCALE GENOMIC DNA]</scope>
    <source>
        <strain evidence="1 2">MEX-2019</strain>
        <tissue evidence="1">Muscle</tissue>
    </source>
</reference>